<comment type="caution">
    <text evidence="1">The sequence shown here is derived from an EMBL/GenBank/DDBJ whole genome shotgun (WGS) entry which is preliminary data.</text>
</comment>
<gene>
    <name evidence="1" type="primary">ALG3</name>
    <name evidence="1" type="ORF">H4S07_004425</name>
</gene>
<keyword evidence="1" id="KW-0328">Glycosyltransferase</keyword>
<reference evidence="1" key="1">
    <citation type="submission" date="2022-07" db="EMBL/GenBank/DDBJ databases">
        <title>Phylogenomic reconstructions and comparative analyses of Kickxellomycotina fungi.</title>
        <authorList>
            <person name="Reynolds N.K."/>
            <person name="Stajich J.E."/>
            <person name="Barry K."/>
            <person name="Grigoriev I.V."/>
            <person name="Crous P."/>
            <person name="Smith M.E."/>
        </authorList>
    </citation>
    <scope>NUCLEOTIDE SEQUENCE</scope>
    <source>
        <strain evidence="1">CBS 102833</strain>
    </source>
</reference>
<protein>
    <submittedName>
        <fullName evidence="1">Dolichyl-P-Man:Man(5)GlcNAc(2)-PP-dolichol alpha-1,3-mannosyltransferase</fullName>
        <ecNumber evidence="1">2.4.1.258</ecNumber>
    </submittedName>
</protein>
<dbReference type="Proteomes" id="UP001140096">
    <property type="component" value="Unassembled WGS sequence"/>
</dbReference>
<dbReference type="EMBL" id="JANBUP010001783">
    <property type="protein sequence ID" value="KAJ2803583.1"/>
    <property type="molecule type" value="Genomic_DNA"/>
</dbReference>
<dbReference type="EC" id="2.4.1.258" evidence="1"/>
<sequence>MNVMLMLPGAAFLWWRAGGWRLALTQATVMVGSQVAVAAPFLWAYPVEYVTRAFDFGRQFDFTWTVNWRFVGAQVFDSQQWALALVITHAVLLAILGLMLWPKLSKSTAWKIIMDGCLAKRRRTLTVLSTEEVLSVMFTSNFIGIVCARSLHYQFYAWYFHTLPFLLHKSQLSFPVQLGVWAAIEYAWNVYPSTIFSSVLLVAAHITLLAATMWAMAAQKPKRKSQ</sequence>
<name>A0ACC1L9I3_9FUNG</name>
<evidence type="ECO:0000313" key="1">
    <source>
        <dbReference type="EMBL" id="KAJ2803583.1"/>
    </source>
</evidence>
<organism evidence="1 2">
    <name type="scientific">Coemansia furcata</name>
    <dbReference type="NCBI Taxonomy" id="417177"/>
    <lineage>
        <taxon>Eukaryota</taxon>
        <taxon>Fungi</taxon>
        <taxon>Fungi incertae sedis</taxon>
        <taxon>Zoopagomycota</taxon>
        <taxon>Kickxellomycotina</taxon>
        <taxon>Kickxellomycetes</taxon>
        <taxon>Kickxellales</taxon>
        <taxon>Kickxellaceae</taxon>
        <taxon>Coemansia</taxon>
    </lineage>
</organism>
<proteinExistence type="predicted"/>
<accession>A0ACC1L9I3</accession>
<keyword evidence="1" id="KW-0808">Transferase</keyword>
<evidence type="ECO:0000313" key="2">
    <source>
        <dbReference type="Proteomes" id="UP001140096"/>
    </source>
</evidence>
<keyword evidence="2" id="KW-1185">Reference proteome</keyword>